<evidence type="ECO:0000313" key="2">
    <source>
        <dbReference type="Proteomes" id="UP000199729"/>
    </source>
</evidence>
<dbReference type="EMBL" id="CP022423">
    <property type="protein sequence ID" value="ASM76027.1"/>
    <property type="molecule type" value="Genomic_DNA"/>
</dbReference>
<keyword evidence="2" id="KW-1185">Reference proteome</keyword>
<accession>A0A221KB11</accession>
<evidence type="ECO:0000313" key="1">
    <source>
        <dbReference type="EMBL" id="ASM76027.1"/>
    </source>
</evidence>
<organism evidence="1 2">
    <name type="scientific">Vitreoscilla filiformis</name>
    <dbReference type="NCBI Taxonomy" id="63"/>
    <lineage>
        <taxon>Bacteria</taxon>
        <taxon>Pseudomonadati</taxon>
        <taxon>Pseudomonadota</taxon>
        <taxon>Betaproteobacteria</taxon>
        <taxon>Neisseriales</taxon>
        <taxon>Neisseriaceae</taxon>
        <taxon>Vitreoscilla</taxon>
    </lineage>
</organism>
<dbReference type="KEGG" id="vff:VITFI_CDS0248"/>
<proteinExistence type="predicted"/>
<name>A0A221KB11_VITFI</name>
<gene>
    <name evidence="1" type="ORF">VITFI_CDS0248</name>
</gene>
<reference evidence="1 2" key="1">
    <citation type="submission" date="2017-07" db="EMBL/GenBank/DDBJ databases">
        <title>Complete Genome Sequence of the cosmetic ferment Vitreoscilla filiformis (ATCC15551).</title>
        <authorList>
            <person name="Contreras S."/>
            <person name="Sagory-Zalkind P."/>
            <person name="Blanquart H."/>
            <person name="Iltis A."/>
            <person name="Morand S.C."/>
        </authorList>
    </citation>
    <scope>NUCLEOTIDE SEQUENCE [LARGE SCALE GENOMIC DNA]</scope>
    <source>
        <strain evidence="1 2">ATCC 15551</strain>
    </source>
</reference>
<sequence>MLRDQALRDALAHAASTQNDDVHGMRFCRSKEGNFRQGCRSTSHLPI</sequence>
<dbReference type="Proteomes" id="UP000199729">
    <property type="component" value="Chromosome"/>
</dbReference>
<dbReference type="AlphaFoldDB" id="A0A221KB11"/>
<protein>
    <submittedName>
        <fullName evidence="1">Uncharacterized protein</fullName>
    </submittedName>
</protein>